<name>A0ABP8V811_9GAMM</name>
<dbReference type="SUPFAM" id="SSF47413">
    <property type="entry name" value="lambda repressor-like DNA-binding domains"/>
    <property type="match status" value="1"/>
</dbReference>
<dbReference type="InterPro" id="IPR010982">
    <property type="entry name" value="Lambda_DNA-bd_dom_sf"/>
</dbReference>
<dbReference type="InterPro" id="IPR001387">
    <property type="entry name" value="Cro/C1-type_HTH"/>
</dbReference>
<evidence type="ECO:0000256" key="3">
    <source>
        <dbReference type="ARBA" id="ARBA00023163"/>
    </source>
</evidence>
<protein>
    <submittedName>
        <fullName evidence="5">Helix-turn-helix transcriptional regulator</fullName>
    </submittedName>
</protein>
<dbReference type="Gene3D" id="1.10.260.40">
    <property type="entry name" value="lambda repressor-like DNA-binding domains"/>
    <property type="match status" value="1"/>
</dbReference>
<keyword evidence="2" id="KW-0238">DNA-binding</keyword>
<dbReference type="InterPro" id="IPR050807">
    <property type="entry name" value="TransReg_Diox_bact_type"/>
</dbReference>
<evidence type="ECO:0000256" key="1">
    <source>
        <dbReference type="ARBA" id="ARBA00023015"/>
    </source>
</evidence>
<keyword evidence="1" id="KW-0805">Transcription regulation</keyword>
<comment type="caution">
    <text evidence="5">The sequence shown here is derived from an EMBL/GenBank/DDBJ whole genome shotgun (WGS) entry which is preliminary data.</text>
</comment>
<sequence>MAKVQKAFGSRLRELRQEQCLTQEGLAHLAGLNRTYIGDIERGEKNITLESMDKLARALGINLRDFFDWEY</sequence>
<dbReference type="Proteomes" id="UP001500604">
    <property type="component" value="Unassembled WGS sequence"/>
</dbReference>
<dbReference type="EMBL" id="BAABFL010000456">
    <property type="protein sequence ID" value="GAA4651554.1"/>
    <property type="molecule type" value="Genomic_DNA"/>
</dbReference>
<dbReference type="Pfam" id="PF01381">
    <property type="entry name" value="HTH_3"/>
    <property type="match status" value="1"/>
</dbReference>
<gene>
    <name evidence="5" type="ORF">GCM10023116_38380</name>
</gene>
<dbReference type="PANTHER" id="PTHR46797">
    <property type="entry name" value="HTH-TYPE TRANSCRIPTIONAL REGULATOR"/>
    <property type="match status" value="1"/>
</dbReference>
<feature type="domain" description="HTH cro/C1-type" evidence="4">
    <location>
        <begin position="12"/>
        <end position="66"/>
    </location>
</feature>
<dbReference type="SMART" id="SM00530">
    <property type="entry name" value="HTH_XRE"/>
    <property type="match status" value="1"/>
</dbReference>
<organism evidence="5 6">
    <name type="scientific">Kistimonas scapharcae</name>
    <dbReference type="NCBI Taxonomy" id="1036133"/>
    <lineage>
        <taxon>Bacteria</taxon>
        <taxon>Pseudomonadati</taxon>
        <taxon>Pseudomonadota</taxon>
        <taxon>Gammaproteobacteria</taxon>
        <taxon>Oceanospirillales</taxon>
        <taxon>Endozoicomonadaceae</taxon>
        <taxon>Kistimonas</taxon>
    </lineage>
</organism>
<evidence type="ECO:0000313" key="5">
    <source>
        <dbReference type="EMBL" id="GAA4651554.1"/>
    </source>
</evidence>
<accession>A0ABP8V811</accession>
<dbReference type="CDD" id="cd00093">
    <property type="entry name" value="HTH_XRE"/>
    <property type="match status" value="1"/>
</dbReference>
<dbReference type="PANTHER" id="PTHR46797:SF23">
    <property type="entry name" value="HTH-TYPE TRANSCRIPTIONAL REGULATOR SUTR"/>
    <property type="match status" value="1"/>
</dbReference>
<evidence type="ECO:0000313" key="6">
    <source>
        <dbReference type="Proteomes" id="UP001500604"/>
    </source>
</evidence>
<evidence type="ECO:0000256" key="2">
    <source>
        <dbReference type="ARBA" id="ARBA00023125"/>
    </source>
</evidence>
<dbReference type="RefSeq" id="WP_345197953.1">
    <property type="nucleotide sequence ID" value="NZ_BAABFL010000456.1"/>
</dbReference>
<reference evidence="6" key="1">
    <citation type="journal article" date="2019" name="Int. J. Syst. Evol. Microbiol.">
        <title>The Global Catalogue of Microorganisms (GCM) 10K type strain sequencing project: providing services to taxonomists for standard genome sequencing and annotation.</title>
        <authorList>
            <consortium name="The Broad Institute Genomics Platform"/>
            <consortium name="The Broad Institute Genome Sequencing Center for Infectious Disease"/>
            <person name="Wu L."/>
            <person name="Ma J."/>
        </authorList>
    </citation>
    <scope>NUCLEOTIDE SEQUENCE [LARGE SCALE GENOMIC DNA]</scope>
    <source>
        <strain evidence="6">JCM 17805</strain>
    </source>
</reference>
<evidence type="ECO:0000259" key="4">
    <source>
        <dbReference type="PROSITE" id="PS50943"/>
    </source>
</evidence>
<dbReference type="PROSITE" id="PS50943">
    <property type="entry name" value="HTH_CROC1"/>
    <property type="match status" value="1"/>
</dbReference>
<keyword evidence="3" id="KW-0804">Transcription</keyword>
<keyword evidence="6" id="KW-1185">Reference proteome</keyword>
<proteinExistence type="predicted"/>